<dbReference type="EMBL" id="BGPR01008359">
    <property type="protein sequence ID" value="GBN33291.1"/>
    <property type="molecule type" value="Genomic_DNA"/>
</dbReference>
<organism evidence="1 2">
    <name type="scientific">Araneus ventricosus</name>
    <name type="common">Orbweaver spider</name>
    <name type="synonym">Epeira ventricosa</name>
    <dbReference type="NCBI Taxonomy" id="182803"/>
    <lineage>
        <taxon>Eukaryota</taxon>
        <taxon>Metazoa</taxon>
        <taxon>Ecdysozoa</taxon>
        <taxon>Arthropoda</taxon>
        <taxon>Chelicerata</taxon>
        <taxon>Arachnida</taxon>
        <taxon>Araneae</taxon>
        <taxon>Araneomorphae</taxon>
        <taxon>Entelegynae</taxon>
        <taxon>Araneoidea</taxon>
        <taxon>Araneidae</taxon>
        <taxon>Araneus</taxon>
    </lineage>
</organism>
<comment type="caution">
    <text evidence="1">The sequence shown here is derived from an EMBL/GenBank/DDBJ whole genome shotgun (WGS) entry which is preliminary data.</text>
</comment>
<dbReference type="AlphaFoldDB" id="A0A4Y2N1Q6"/>
<evidence type="ECO:0000313" key="2">
    <source>
        <dbReference type="Proteomes" id="UP000499080"/>
    </source>
</evidence>
<name>A0A4Y2N1Q6_ARAVE</name>
<gene>
    <name evidence="1" type="ORF">AVEN_71032_1</name>
</gene>
<protein>
    <submittedName>
        <fullName evidence="1">Uncharacterized protein</fullName>
    </submittedName>
</protein>
<evidence type="ECO:0000313" key="1">
    <source>
        <dbReference type="EMBL" id="GBN33291.1"/>
    </source>
</evidence>
<dbReference type="OrthoDB" id="6919948at2759"/>
<reference evidence="1 2" key="1">
    <citation type="journal article" date="2019" name="Sci. Rep.">
        <title>Orb-weaving spider Araneus ventricosus genome elucidates the spidroin gene catalogue.</title>
        <authorList>
            <person name="Kono N."/>
            <person name="Nakamura H."/>
            <person name="Ohtoshi R."/>
            <person name="Moran D.A.P."/>
            <person name="Shinohara A."/>
            <person name="Yoshida Y."/>
            <person name="Fujiwara M."/>
            <person name="Mori M."/>
            <person name="Tomita M."/>
            <person name="Arakawa K."/>
        </authorList>
    </citation>
    <scope>NUCLEOTIDE SEQUENCE [LARGE SCALE GENOMIC DNA]</scope>
</reference>
<dbReference type="Proteomes" id="UP000499080">
    <property type="component" value="Unassembled WGS sequence"/>
</dbReference>
<proteinExistence type="predicted"/>
<keyword evidence="2" id="KW-1185">Reference proteome</keyword>
<sequence>MEAYNEHPLHYSKICQVETVPKISNIRTTYARRWDMRGEIVLNRIDSECDLIAADAQHHKNYVGRSSIVSSSMPNKSSQNVVERLVDERWKMWSEGLLEAFNKSCIFLNNNDDCQYLRWLKYA</sequence>
<accession>A0A4Y2N1Q6</accession>